<dbReference type="InterPro" id="IPR039024">
    <property type="entry name" value="RTC4"/>
</dbReference>
<keyword evidence="6" id="KW-0963">Cytoplasm</keyword>
<dbReference type="GO" id="GO:0005634">
    <property type="term" value="C:nucleus"/>
    <property type="evidence" value="ECO:0007669"/>
    <property type="project" value="UniProtKB-SubCell"/>
</dbReference>
<dbReference type="Proteomes" id="UP000193719">
    <property type="component" value="Unassembled WGS sequence"/>
</dbReference>
<sequence length="333" mass="39731">MNQQKERKETKKNDNKIIASISEDDKNNIYDEQFDMFKQMVKNFENEEFDEEAFKFDTPLLKVNNFEKSKQKISLDDYLKSGRLLSLKKKNIINNSYNGQGDKATFKCPYCKYEYYEEMEKSVYTALRDFLETNHMKKDGEIITFNIPLIKQYEFCRLHQAKLVIIPEGIKKGYPLHIRFDLLKQRIYNFKNDLFDIIYGKKKSYFRELSLNEYERLGINKARNFNSLINRFEKILVGYYGSKGFNIITKILQDMFFIVIKTEKILTYELSKPQEPFEYIQEVLVPECGIRLIAEDNHLNKEIEEDLKKAREIMRNSNDFGLVVHEDNDNDDN</sequence>
<feature type="domain" description="Restriction of telomere capping protein 4 C-terminal" evidence="8">
    <location>
        <begin position="197"/>
        <end position="327"/>
    </location>
</feature>
<evidence type="ECO:0000256" key="1">
    <source>
        <dbReference type="ARBA" id="ARBA00002738"/>
    </source>
</evidence>
<reference evidence="9 10" key="2">
    <citation type="submission" date="2016-08" db="EMBL/GenBank/DDBJ databases">
        <title>Pervasive Adenine N6-methylation of Active Genes in Fungi.</title>
        <authorList>
            <consortium name="DOE Joint Genome Institute"/>
            <person name="Mondo S.J."/>
            <person name="Dannebaum R.O."/>
            <person name="Kuo R.C."/>
            <person name="Labutti K."/>
            <person name="Haridas S."/>
            <person name="Kuo A."/>
            <person name="Salamov A."/>
            <person name="Ahrendt S.R."/>
            <person name="Lipzen A."/>
            <person name="Sullivan W."/>
            <person name="Andreopoulos W.B."/>
            <person name="Clum A."/>
            <person name="Lindquist E."/>
            <person name="Daum C."/>
            <person name="Ramamoorthy G.K."/>
            <person name="Gryganskyi A."/>
            <person name="Culley D."/>
            <person name="Magnuson J.K."/>
            <person name="James T.Y."/>
            <person name="O'Malley M.A."/>
            <person name="Stajich J.E."/>
            <person name="Spatafora J.W."/>
            <person name="Visel A."/>
            <person name="Grigoriev I.V."/>
        </authorList>
    </citation>
    <scope>NUCLEOTIDE SEQUENCE [LARGE SCALE GENOMIC DNA]</scope>
    <source>
        <strain evidence="10">finn</strain>
    </source>
</reference>
<dbReference type="InterPro" id="IPR028094">
    <property type="entry name" value="RTC4_C"/>
</dbReference>
<comment type="subcellular location">
    <subcellularLocation>
        <location evidence="3">Cytoplasm</location>
    </subcellularLocation>
    <subcellularLocation>
        <location evidence="2">Nucleus</location>
    </subcellularLocation>
</comment>
<evidence type="ECO:0000256" key="5">
    <source>
        <dbReference type="ARBA" id="ARBA00015162"/>
    </source>
</evidence>
<comment type="caution">
    <text evidence="9">The sequence shown here is derived from an EMBL/GenBank/DDBJ whole genome shotgun (WGS) entry which is preliminary data.</text>
</comment>
<dbReference type="AlphaFoldDB" id="A0A1Y1VAR6"/>
<organism evidence="9 10">
    <name type="scientific">Piromyces finnis</name>
    <dbReference type="NCBI Taxonomy" id="1754191"/>
    <lineage>
        <taxon>Eukaryota</taxon>
        <taxon>Fungi</taxon>
        <taxon>Fungi incertae sedis</taxon>
        <taxon>Chytridiomycota</taxon>
        <taxon>Chytridiomycota incertae sedis</taxon>
        <taxon>Neocallimastigomycetes</taxon>
        <taxon>Neocallimastigales</taxon>
        <taxon>Neocallimastigaceae</taxon>
        <taxon>Piromyces</taxon>
    </lineage>
</organism>
<dbReference type="PANTHER" id="PTHR41391">
    <property type="entry name" value="RESTRICTION OF TELOMERE CAPPING PROTEIN 4"/>
    <property type="match status" value="1"/>
</dbReference>
<gene>
    <name evidence="9" type="ORF">BCR36DRAFT_288193</name>
</gene>
<comment type="function">
    <text evidence="1">May be involved in a process influencing telomere capping.</text>
</comment>
<dbReference type="SMART" id="SM01312">
    <property type="entry name" value="RTC4"/>
    <property type="match status" value="1"/>
</dbReference>
<dbReference type="PANTHER" id="PTHR41391:SF1">
    <property type="entry name" value="RESTRICTION OF TELOMERE CAPPING PROTEIN 4"/>
    <property type="match status" value="1"/>
</dbReference>
<dbReference type="STRING" id="1754191.A0A1Y1VAR6"/>
<dbReference type="Pfam" id="PF14474">
    <property type="entry name" value="RTC4"/>
    <property type="match status" value="1"/>
</dbReference>
<dbReference type="OrthoDB" id="2150454at2759"/>
<evidence type="ECO:0000313" key="9">
    <source>
        <dbReference type="EMBL" id="ORX51396.1"/>
    </source>
</evidence>
<proteinExistence type="inferred from homology"/>
<protein>
    <recommendedName>
        <fullName evidence="5">Restriction of telomere capping protein 4</fullName>
    </recommendedName>
</protein>
<evidence type="ECO:0000313" key="10">
    <source>
        <dbReference type="Proteomes" id="UP000193719"/>
    </source>
</evidence>
<evidence type="ECO:0000256" key="7">
    <source>
        <dbReference type="ARBA" id="ARBA00023242"/>
    </source>
</evidence>
<evidence type="ECO:0000256" key="4">
    <source>
        <dbReference type="ARBA" id="ARBA00009461"/>
    </source>
</evidence>
<evidence type="ECO:0000256" key="3">
    <source>
        <dbReference type="ARBA" id="ARBA00004496"/>
    </source>
</evidence>
<accession>A0A1Y1VAR6</accession>
<reference evidence="9 10" key="1">
    <citation type="submission" date="2016-08" db="EMBL/GenBank/DDBJ databases">
        <title>Genomes of anaerobic fungi encode conserved fungal cellulosomes for biomass hydrolysis.</title>
        <authorList>
            <consortium name="DOE Joint Genome Institute"/>
            <person name="Haitjema C.H."/>
            <person name="Gilmore S.P."/>
            <person name="Henske J.K."/>
            <person name="Solomon K.V."/>
            <person name="De Groot R."/>
            <person name="Kuo A."/>
            <person name="Mondo S.J."/>
            <person name="Salamov A.A."/>
            <person name="Labutti K."/>
            <person name="Zhao Z."/>
            <person name="Chiniquy J."/>
            <person name="Barry K."/>
            <person name="Brewer H.M."/>
            <person name="Purvine S.O."/>
            <person name="Wright A.T."/>
            <person name="Boxma B."/>
            <person name="Van Alen T."/>
            <person name="Hackstein J.H."/>
            <person name="Baker S.E."/>
            <person name="Grigoriev I.V."/>
            <person name="O'Malley M.A."/>
        </authorList>
    </citation>
    <scope>NUCLEOTIDE SEQUENCE [LARGE SCALE GENOMIC DNA]</scope>
    <source>
        <strain evidence="10">finn</strain>
    </source>
</reference>
<comment type="similarity">
    <text evidence="4">Belongs to the RTC4 family.</text>
</comment>
<keyword evidence="7" id="KW-0539">Nucleus</keyword>
<evidence type="ECO:0000256" key="2">
    <source>
        <dbReference type="ARBA" id="ARBA00004123"/>
    </source>
</evidence>
<evidence type="ECO:0000259" key="8">
    <source>
        <dbReference type="SMART" id="SM01312"/>
    </source>
</evidence>
<keyword evidence="10" id="KW-1185">Reference proteome</keyword>
<dbReference type="EMBL" id="MCFH01000018">
    <property type="protein sequence ID" value="ORX51396.1"/>
    <property type="molecule type" value="Genomic_DNA"/>
</dbReference>
<name>A0A1Y1VAR6_9FUNG</name>
<dbReference type="GO" id="GO:0005737">
    <property type="term" value="C:cytoplasm"/>
    <property type="evidence" value="ECO:0007669"/>
    <property type="project" value="UniProtKB-SubCell"/>
</dbReference>
<evidence type="ECO:0000256" key="6">
    <source>
        <dbReference type="ARBA" id="ARBA00022490"/>
    </source>
</evidence>